<evidence type="ECO:0000256" key="1">
    <source>
        <dbReference type="SAM" id="Phobius"/>
    </source>
</evidence>
<comment type="caution">
    <text evidence="2">The sequence shown here is derived from an EMBL/GenBank/DDBJ whole genome shotgun (WGS) entry which is preliminary data.</text>
</comment>
<dbReference type="Proteomes" id="UP000760819">
    <property type="component" value="Unassembled WGS sequence"/>
</dbReference>
<keyword evidence="1" id="KW-1133">Transmembrane helix</keyword>
<organism evidence="2 3">
    <name type="scientific">Candidatus Dojkabacteria bacterium</name>
    <dbReference type="NCBI Taxonomy" id="2099670"/>
    <lineage>
        <taxon>Bacteria</taxon>
        <taxon>Candidatus Dojkabacteria</taxon>
    </lineage>
</organism>
<protein>
    <submittedName>
        <fullName evidence="2">Uncharacterized protein</fullName>
    </submittedName>
</protein>
<proteinExistence type="predicted"/>
<feature type="non-terminal residue" evidence="2">
    <location>
        <position position="89"/>
    </location>
</feature>
<gene>
    <name evidence="2" type="ORF">KC640_02285</name>
</gene>
<evidence type="ECO:0000313" key="3">
    <source>
        <dbReference type="Proteomes" id="UP000760819"/>
    </source>
</evidence>
<keyword evidence="1" id="KW-0472">Membrane</keyword>
<keyword evidence="1" id="KW-0812">Transmembrane</keyword>
<dbReference type="EMBL" id="JAGQLI010000117">
    <property type="protein sequence ID" value="MCA9379233.1"/>
    <property type="molecule type" value="Genomic_DNA"/>
</dbReference>
<name>A0A955KZM2_9BACT</name>
<reference evidence="2" key="1">
    <citation type="submission" date="2020-04" db="EMBL/GenBank/DDBJ databases">
        <authorList>
            <person name="Zhang T."/>
        </authorList>
    </citation>
    <scope>NUCLEOTIDE SEQUENCE</scope>
    <source>
        <strain evidence="2">HKST-UBA12</strain>
    </source>
</reference>
<evidence type="ECO:0000313" key="2">
    <source>
        <dbReference type="EMBL" id="MCA9379233.1"/>
    </source>
</evidence>
<accession>A0A955KZM2</accession>
<feature type="transmembrane region" description="Helical" evidence="1">
    <location>
        <begin position="21"/>
        <end position="43"/>
    </location>
</feature>
<dbReference type="AlphaFoldDB" id="A0A955KZM2"/>
<reference evidence="2" key="2">
    <citation type="journal article" date="2021" name="Microbiome">
        <title>Successional dynamics and alternative stable states in a saline activated sludge microbial community over 9 years.</title>
        <authorList>
            <person name="Wang Y."/>
            <person name="Ye J."/>
            <person name="Ju F."/>
            <person name="Liu L."/>
            <person name="Boyd J.A."/>
            <person name="Deng Y."/>
            <person name="Parks D.H."/>
            <person name="Jiang X."/>
            <person name="Yin X."/>
            <person name="Woodcroft B.J."/>
            <person name="Tyson G.W."/>
            <person name="Hugenholtz P."/>
            <person name="Polz M.F."/>
            <person name="Zhang T."/>
        </authorList>
    </citation>
    <scope>NUCLEOTIDE SEQUENCE</scope>
    <source>
        <strain evidence="2">HKST-UBA12</strain>
    </source>
</reference>
<sequence length="89" mass="9927">MRSSSIKKIKHTARQFHSRTLGRKQVVILLLSFTILFSLWLAYQYSIIPVGSNFLQPVSPEPSVIADSDAADAQPAKFRMCFTGDNILG</sequence>